<dbReference type="GO" id="GO:0016491">
    <property type="term" value="F:oxidoreductase activity"/>
    <property type="evidence" value="ECO:0007669"/>
    <property type="project" value="TreeGrafter"/>
</dbReference>
<dbReference type="PANTHER" id="PTHR43313">
    <property type="entry name" value="SHORT-CHAIN DEHYDROGENASE/REDUCTASE FAMILY 9C"/>
    <property type="match status" value="1"/>
</dbReference>
<dbReference type="Pfam" id="PF00106">
    <property type="entry name" value="adh_short"/>
    <property type="match status" value="1"/>
</dbReference>
<dbReference type="STRING" id="67801.A0A1B0BUD6"/>
<dbReference type="VEuPathDB" id="VectorBase:GPPI040809"/>
<organism evidence="1 2">
    <name type="scientific">Glossina palpalis gambiensis</name>
    <dbReference type="NCBI Taxonomy" id="67801"/>
    <lineage>
        <taxon>Eukaryota</taxon>
        <taxon>Metazoa</taxon>
        <taxon>Ecdysozoa</taxon>
        <taxon>Arthropoda</taxon>
        <taxon>Hexapoda</taxon>
        <taxon>Insecta</taxon>
        <taxon>Pterygota</taxon>
        <taxon>Neoptera</taxon>
        <taxon>Endopterygota</taxon>
        <taxon>Diptera</taxon>
        <taxon>Brachycera</taxon>
        <taxon>Muscomorpha</taxon>
        <taxon>Hippoboscoidea</taxon>
        <taxon>Glossinidae</taxon>
        <taxon>Glossina</taxon>
    </lineage>
</organism>
<dbReference type="AlphaFoldDB" id="A0A1B0BUD6"/>
<proteinExistence type="predicted"/>
<dbReference type="EnsemblMetazoa" id="GPPI040809-RA">
    <property type="protein sequence ID" value="GPPI040809-PA"/>
    <property type="gene ID" value="GPPI040809"/>
</dbReference>
<protein>
    <recommendedName>
        <fullName evidence="3">D-beta-hydroxybutyrate dehydrogenase, mitochondrial</fullName>
    </recommendedName>
</protein>
<accession>A0A1B0BUD6</accession>
<dbReference type="PANTHER" id="PTHR43313:SF50">
    <property type="entry name" value="GH26015P"/>
    <property type="match status" value="1"/>
</dbReference>
<dbReference type="GO" id="GO:0008202">
    <property type="term" value="P:steroid metabolic process"/>
    <property type="evidence" value="ECO:0007669"/>
    <property type="project" value="TreeGrafter"/>
</dbReference>
<dbReference type="SUPFAM" id="SSF51735">
    <property type="entry name" value="NAD(P)-binding Rossmann-fold domains"/>
    <property type="match status" value="1"/>
</dbReference>
<name>A0A1B0BUD6_9MUSC</name>
<keyword evidence="2" id="KW-1185">Reference proteome</keyword>
<reference evidence="2" key="1">
    <citation type="submission" date="2015-01" db="EMBL/GenBank/DDBJ databases">
        <authorList>
            <person name="Aksoy S."/>
            <person name="Warren W."/>
            <person name="Wilson R.K."/>
        </authorList>
    </citation>
    <scope>NUCLEOTIDE SEQUENCE [LARGE SCALE GENOMIC DNA]</scope>
    <source>
        <strain evidence="2">IAEA</strain>
    </source>
</reference>
<dbReference type="Gene3D" id="3.40.50.720">
    <property type="entry name" value="NAD(P)-binding Rossmann-like Domain"/>
    <property type="match status" value="1"/>
</dbReference>
<evidence type="ECO:0000313" key="2">
    <source>
        <dbReference type="Proteomes" id="UP000092460"/>
    </source>
</evidence>
<evidence type="ECO:0008006" key="3">
    <source>
        <dbReference type="Google" id="ProtNLM"/>
    </source>
</evidence>
<evidence type="ECO:0000313" key="1">
    <source>
        <dbReference type="EnsemblMetazoa" id="GPPI040809-PA"/>
    </source>
</evidence>
<dbReference type="InterPro" id="IPR002347">
    <property type="entry name" value="SDR_fam"/>
</dbReference>
<reference evidence="1" key="2">
    <citation type="submission" date="2020-05" db="UniProtKB">
        <authorList>
            <consortium name="EnsemblMetazoa"/>
        </authorList>
    </citation>
    <scope>IDENTIFICATION</scope>
    <source>
        <strain evidence="1">IAEA</strain>
    </source>
</reference>
<dbReference type="EMBL" id="JXJN01020619">
    <property type="status" value="NOT_ANNOTATED_CDS"/>
    <property type="molecule type" value="Genomic_DNA"/>
</dbReference>
<dbReference type="InterPro" id="IPR036291">
    <property type="entry name" value="NAD(P)-bd_dom_sf"/>
</dbReference>
<sequence>MTKQKSIVEFEEIYSRKQVAVSERFYVKLKRQHITIVSAPGKGVLITGCESPIAWYLAKKLDDLGFTVYAGFNVPVEDSEEAKILKEETSGRMKILHVDVTSEKTLLEAALFISEHLPYGAQGLWALMHCAHWIALGELEWIPFGVLRKSLDLNLLGKNDSYFQSRYNKTLFLKREGVARLTQLMLPLIRRANGRIVFLTSGLNKVPAPVRGIQCATQAAVESFAACLRQEMRPRGVDVSVVAAGEFSPGNAWLNETELREQAKEMWSKLSTEQKKTYGEDYYEAAMTSVDKYSKEAADIQPTLRVLIDAVTRTFPMARYTPVTPHEKFQIFFAEHLAPSLYELIYGTKK</sequence>
<dbReference type="Proteomes" id="UP000092460">
    <property type="component" value="Unassembled WGS sequence"/>
</dbReference>